<reference evidence="2" key="1">
    <citation type="journal article" date="2020" name="Nat. Commun.">
        <title>Genome sequence of the cluster root forming white lupin.</title>
        <authorList>
            <person name="Hufnagel B."/>
            <person name="Marques A."/>
            <person name="Soriano A."/>
            <person name="Marques L."/>
            <person name="Divol F."/>
            <person name="Doumas P."/>
            <person name="Sallet E."/>
            <person name="Mancinotti D."/>
            <person name="Carrere S."/>
            <person name="Marande W."/>
            <person name="Arribat S."/>
            <person name="Keller J."/>
            <person name="Huneau C."/>
            <person name="Blein T."/>
            <person name="Aime D."/>
            <person name="Laguerre M."/>
            <person name="Taylor J."/>
            <person name="Schubert V."/>
            <person name="Nelson M."/>
            <person name="Geu-Flores F."/>
            <person name="Crespi M."/>
            <person name="Gallardo-Guerrero K."/>
            <person name="Delaux P.-M."/>
            <person name="Salse J."/>
            <person name="Berges H."/>
            <person name="Guyot R."/>
            <person name="Gouzy J."/>
            <person name="Peret B."/>
        </authorList>
    </citation>
    <scope>NUCLEOTIDE SEQUENCE [LARGE SCALE GENOMIC DNA]</scope>
    <source>
        <strain evidence="2">cv. Amiga</strain>
    </source>
</reference>
<dbReference type="GO" id="GO:0043130">
    <property type="term" value="F:ubiquitin binding"/>
    <property type="evidence" value="ECO:0007669"/>
    <property type="project" value="InterPro"/>
</dbReference>
<dbReference type="CDD" id="cd14279">
    <property type="entry name" value="CUE"/>
    <property type="match status" value="1"/>
</dbReference>
<gene>
    <name evidence="1" type="ORF">Lalb_Chr04g0262361</name>
</gene>
<dbReference type="Pfam" id="PF02845">
    <property type="entry name" value="CUE"/>
    <property type="match status" value="1"/>
</dbReference>
<protein>
    <submittedName>
        <fullName evidence="1">Uncharacterized protein</fullName>
    </submittedName>
</protein>
<dbReference type="AlphaFoldDB" id="A0A6A4QNZ2"/>
<dbReference type="Proteomes" id="UP000447434">
    <property type="component" value="Chromosome 4"/>
</dbReference>
<keyword evidence="2" id="KW-1185">Reference proteome</keyword>
<dbReference type="InterPro" id="IPR003892">
    <property type="entry name" value="CUE"/>
</dbReference>
<accession>A0A6A4QNZ2</accession>
<proteinExistence type="predicted"/>
<dbReference type="EMBL" id="WOCE01000004">
    <property type="protein sequence ID" value="KAE9616118.1"/>
    <property type="molecule type" value="Genomic_DNA"/>
</dbReference>
<dbReference type="InterPro" id="IPR009060">
    <property type="entry name" value="UBA-like_sf"/>
</dbReference>
<organism evidence="1 2">
    <name type="scientific">Lupinus albus</name>
    <name type="common">White lupine</name>
    <name type="synonym">Lupinus termis</name>
    <dbReference type="NCBI Taxonomy" id="3870"/>
    <lineage>
        <taxon>Eukaryota</taxon>
        <taxon>Viridiplantae</taxon>
        <taxon>Streptophyta</taxon>
        <taxon>Embryophyta</taxon>
        <taxon>Tracheophyta</taxon>
        <taxon>Spermatophyta</taxon>
        <taxon>Magnoliopsida</taxon>
        <taxon>eudicotyledons</taxon>
        <taxon>Gunneridae</taxon>
        <taxon>Pentapetalae</taxon>
        <taxon>rosids</taxon>
        <taxon>fabids</taxon>
        <taxon>Fabales</taxon>
        <taxon>Fabaceae</taxon>
        <taxon>Papilionoideae</taxon>
        <taxon>50 kb inversion clade</taxon>
        <taxon>genistoids sensu lato</taxon>
        <taxon>core genistoids</taxon>
        <taxon>Genisteae</taxon>
        <taxon>Lupinus</taxon>
    </lineage>
</organism>
<dbReference type="SUPFAM" id="SSF46934">
    <property type="entry name" value="UBA-like"/>
    <property type="match status" value="1"/>
</dbReference>
<evidence type="ECO:0000313" key="1">
    <source>
        <dbReference type="EMBL" id="KAE9616118.1"/>
    </source>
</evidence>
<name>A0A6A4QNZ2_LUPAL</name>
<dbReference type="PROSITE" id="PS51140">
    <property type="entry name" value="CUE"/>
    <property type="match status" value="1"/>
</dbReference>
<sequence>MSAAVCGNKRAFLEELPPSPPLSKRLRCSSSTSPIRFSLHSLIDHLRNLFPHMDHLLYERALQESDYDLDAAVKRLNELCLGTADENSGTAEGSNLKVNVHTAKLEGYGNASASENQPAMNNLPANGAEWVEFFVREMSVATNVDDARGRAARMLEVLEKSISARASADATDALHKENLMLKQQIEVLIKEKNSFKNAFRIQHERLSDYEDKNQELQNLKQLVSQHQEQIRTLEMNNYTLGMHLKQAQQSNNPFHGRFPPDVF</sequence>
<dbReference type="PANTHER" id="PTHR31245">
    <property type="entry name" value="UBIQUITIN SYSTEM COMPONENT CUE PROTEIN"/>
    <property type="match status" value="1"/>
</dbReference>
<comment type="caution">
    <text evidence="1">The sequence shown here is derived from an EMBL/GenBank/DDBJ whole genome shotgun (WGS) entry which is preliminary data.</text>
</comment>
<dbReference type="OrthoDB" id="440455at2759"/>
<dbReference type="PANTHER" id="PTHR31245:SF20">
    <property type="entry name" value="F18B13.13 PROTEIN"/>
    <property type="match status" value="1"/>
</dbReference>
<evidence type="ECO:0000313" key="2">
    <source>
        <dbReference type="Proteomes" id="UP000447434"/>
    </source>
</evidence>